<accession>A0A1X3GV66</accession>
<proteinExistence type="predicted"/>
<evidence type="ECO:0000313" key="2">
    <source>
        <dbReference type="EMBL" id="OSJ01778.1"/>
    </source>
</evidence>
<dbReference type="AlphaFoldDB" id="A0A1X3GV66"/>
<sequence length="162" mass="17433">MSNLDLAKLNDKNPAHWTDSGEPSLAAVKAIIGRVVSREEVRATGRMRGQAVRQKPVVNHTVEIAKKALLTQEAIKRLAAAKAVSREANSALAAAHSEVMRASPPLSSDEIYRAHLAALANHEPATPIEVKPASKLDAIMQSAPRRGGRDVTGNTRRVRGIR</sequence>
<gene>
    <name evidence="2" type="ORF">BSZ18_38925</name>
</gene>
<comment type="caution">
    <text evidence="2">The sequence shown here is derived from an EMBL/GenBank/DDBJ whole genome shotgun (WGS) entry which is preliminary data.</text>
</comment>
<evidence type="ECO:0000256" key="1">
    <source>
        <dbReference type="SAM" id="MobiDB-lite"/>
    </source>
</evidence>
<dbReference type="Proteomes" id="UP000193553">
    <property type="component" value="Unassembled WGS sequence"/>
</dbReference>
<name>A0A1X3GV66_9BRAD</name>
<reference evidence="2 3" key="1">
    <citation type="submission" date="2017-03" db="EMBL/GenBank/DDBJ databases">
        <title>Whole genome sequences of fourteen strains of Bradyrhizobium canariense and one strain of Bradyrhizobium japonicum isolated from Lupinus (Papilionoideae: Genisteae) species in Algeria.</title>
        <authorList>
            <person name="Crovadore J."/>
            <person name="Chekireb D."/>
            <person name="Brachmann A."/>
            <person name="Chablais R."/>
            <person name="Cochard B."/>
            <person name="Lefort F."/>
        </authorList>
    </citation>
    <scope>NUCLEOTIDE SEQUENCE [LARGE SCALE GENOMIC DNA]</scope>
    <source>
        <strain evidence="2 3">UBMA195</strain>
    </source>
</reference>
<feature type="region of interest" description="Disordered" evidence="1">
    <location>
        <begin position="1"/>
        <end position="20"/>
    </location>
</feature>
<organism evidence="2 3">
    <name type="scientific">Bradyrhizobium canariense</name>
    <dbReference type="NCBI Taxonomy" id="255045"/>
    <lineage>
        <taxon>Bacteria</taxon>
        <taxon>Pseudomonadati</taxon>
        <taxon>Pseudomonadota</taxon>
        <taxon>Alphaproteobacteria</taxon>
        <taxon>Hyphomicrobiales</taxon>
        <taxon>Nitrobacteraceae</taxon>
        <taxon>Bradyrhizobium</taxon>
    </lineage>
</organism>
<protein>
    <submittedName>
        <fullName evidence="2">Uncharacterized protein</fullName>
    </submittedName>
</protein>
<dbReference type="RefSeq" id="WP_085358594.1">
    <property type="nucleotide sequence ID" value="NZ_NAFD01000175.1"/>
</dbReference>
<evidence type="ECO:0000313" key="3">
    <source>
        <dbReference type="Proteomes" id="UP000193553"/>
    </source>
</evidence>
<feature type="region of interest" description="Disordered" evidence="1">
    <location>
        <begin position="143"/>
        <end position="162"/>
    </location>
</feature>
<dbReference type="EMBL" id="NAFI01000190">
    <property type="protein sequence ID" value="OSJ01778.1"/>
    <property type="molecule type" value="Genomic_DNA"/>
</dbReference>